<sequence>MPPKSRSSLPGPAAKGAQPPRPAGAAAGGQKRKRTRKSRTEVSSDEESSSESESDDDSEGDEEEMKDDEDFMGRHEVDVDEEDERVDRDQGQDEEMKDVGAEEQAQPVRRKQVADDERLNLPAPIATLDDRDPALAERFKDYYMNLVTEEFGDDLNKIREESTFNERSLPMLIRSLQSGTNIFSGEEKELFLREADRTGKAME</sequence>
<comment type="similarity">
    <text evidence="3">Belongs to the RSA3 family.</text>
</comment>
<dbReference type="STRING" id="698492.A0A0E9NJL9"/>
<comment type="subcellular location">
    <subcellularLocation>
        <location evidence="2">Nucleus</location>
        <location evidence="2">Nucleolus</location>
    </subcellularLocation>
</comment>
<evidence type="ECO:0000256" key="5">
    <source>
        <dbReference type="ARBA" id="ARBA00022517"/>
    </source>
</evidence>
<evidence type="ECO:0000313" key="10">
    <source>
        <dbReference type="EMBL" id="GAO50077.1"/>
    </source>
</evidence>
<evidence type="ECO:0000256" key="2">
    <source>
        <dbReference type="ARBA" id="ARBA00004604"/>
    </source>
</evidence>
<keyword evidence="6" id="KW-0539">Nucleus</keyword>
<dbReference type="Pfam" id="PF14615">
    <property type="entry name" value="Rsa3"/>
    <property type="match status" value="1"/>
</dbReference>
<comment type="caution">
    <text evidence="10">The sequence shown here is derived from an EMBL/GenBank/DDBJ whole genome shotgun (WGS) entry which is preliminary data.</text>
</comment>
<name>A0A0E9NJL9_SAICN</name>
<dbReference type="OrthoDB" id="69550at2759"/>
<evidence type="ECO:0000256" key="4">
    <source>
        <dbReference type="ARBA" id="ARBA00015339"/>
    </source>
</evidence>
<dbReference type="InterPro" id="IPR051898">
    <property type="entry name" value="Ribosome_Assembly_3"/>
</dbReference>
<feature type="compositionally biased region" description="Acidic residues" evidence="8">
    <location>
        <begin position="43"/>
        <end position="70"/>
    </location>
</feature>
<dbReference type="GO" id="GO:0000027">
    <property type="term" value="P:ribosomal large subunit assembly"/>
    <property type="evidence" value="ECO:0007669"/>
    <property type="project" value="TreeGrafter"/>
</dbReference>
<dbReference type="EMBL" id="BACD03000029">
    <property type="protein sequence ID" value="GAO50077.1"/>
    <property type="molecule type" value="Genomic_DNA"/>
</dbReference>
<evidence type="ECO:0000313" key="11">
    <source>
        <dbReference type="Proteomes" id="UP000033140"/>
    </source>
</evidence>
<dbReference type="OMA" id="RFRKFWM"/>
<proteinExistence type="inferred from homology"/>
<evidence type="ECO:0000259" key="9">
    <source>
        <dbReference type="Pfam" id="PF14615"/>
    </source>
</evidence>
<evidence type="ECO:0000256" key="8">
    <source>
        <dbReference type="SAM" id="MobiDB-lite"/>
    </source>
</evidence>
<feature type="compositionally biased region" description="Low complexity" evidence="8">
    <location>
        <begin position="10"/>
        <end position="29"/>
    </location>
</feature>
<keyword evidence="7" id="KW-0687">Ribonucleoprotein</keyword>
<dbReference type="PANTHER" id="PTHR28127">
    <property type="entry name" value="RIBOSOME ASSEMBLY PROTEIN 3"/>
    <property type="match status" value="1"/>
</dbReference>
<feature type="domain" description="Ribosome-assembly protein 3 C-terminal" evidence="9">
    <location>
        <begin position="139"/>
        <end position="184"/>
    </location>
</feature>
<accession>A0A0E9NJL9</accession>
<dbReference type="GO" id="GO:0005730">
    <property type="term" value="C:nucleolus"/>
    <property type="evidence" value="ECO:0007669"/>
    <property type="project" value="UniProtKB-SubCell"/>
</dbReference>
<dbReference type="AlphaFoldDB" id="A0A0E9NJL9"/>
<feature type="region of interest" description="Disordered" evidence="8">
    <location>
        <begin position="1"/>
        <end position="117"/>
    </location>
</feature>
<dbReference type="Proteomes" id="UP000033140">
    <property type="component" value="Unassembled WGS sequence"/>
</dbReference>
<gene>
    <name evidence="10" type="ORF">G7K_4212-t1</name>
</gene>
<reference evidence="10 11" key="3">
    <citation type="journal article" date="2015" name="Genome Announc.">
        <title>Draft Genome Sequence of the Archiascomycetous Yeast Saitoella complicata.</title>
        <authorList>
            <person name="Yamauchi K."/>
            <person name="Kondo S."/>
            <person name="Hamamoto M."/>
            <person name="Takahashi Y."/>
            <person name="Ogura Y."/>
            <person name="Hayashi T."/>
            <person name="Nishida H."/>
        </authorList>
    </citation>
    <scope>NUCLEOTIDE SEQUENCE [LARGE SCALE GENOMIC DNA]</scope>
    <source>
        <strain evidence="10 11">NRRL Y-17804</strain>
    </source>
</reference>
<evidence type="ECO:0000256" key="6">
    <source>
        <dbReference type="ARBA" id="ARBA00023242"/>
    </source>
</evidence>
<reference evidence="10 11" key="2">
    <citation type="journal article" date="2014" name="J. Gen. Appl. Microbiol.">
        <title>The early diverging ascomycetous budding yeast Saitoella complicata has three histone deacetylases belonging to the Clr6, Hos2, and Rpd3 lineages.</title>
        <authorList>
            <person name="Nishida H."/>
            <person name="Matsumoto T."/>
            <person name="Kondo S."/>
            <person name="Hamamoto M."/>
            <person name="Yoshikawa H."/>
        </authorList>
    </citation>
    <scope>NUCLEOTIDE SEQUENCE [LARGE SCALE GENOMIC DNA]</scope>
    <source>
        <strain evidence="10 11">NRRL Y-17804</strain>
    </source>
</reference>
<evidence type="ECO:0000256" key="7">
    <source>
        <dbReference type="ARBA" id="ARBA00023274"/>
    </source>
</evidence>
<keyword evidence="5" id="KW-0690">Ribosome biogenesis</keyword>
<dbReference type="PANTHER" id="PTHR28127:SF1">
    <property type="entry name" value="RIBOSOME ASSEMBLY PROTEIN 3"/>
    <property type="match status" value="1"/>
</dbReference>
<dbReference type="RefSeq" id="XP_019025668.1">
    <property type="nucleotide sequence ID" value="XM_019166397.1"/>
</dbReference>
<keyword evidence="11" id="KW-1185">Reference proteome</keyword>
<protein>
    <recommendedName>
        <fullName evidence="4">Ribosome assembly protein 3</fullName>
    </recommendedName>
</protein>
<dbReference type="GO" id="GO:0030687">
    <property type="term" value="C:preribosome, large subunit precursor"/>
    <property type="evidence" value="ECO:0007669"/>
    <property type="project" value="TreeGrafter"/>
</dbReference>
<evidence type="ECO:0000256" key="3">
    <source>
        <dbReference type="ARBA" id="ARBA00006256"/>
    </source>
</evidence>
<organism evidence="10 11">
    <name type="scientific">Saitoella complicata (strain BCRC 22490 / CBS 7301 / JCM 7358 / NBRC 10748 / NRRL Y-17804)</name>
    <dbReference type="NCBI Taxonomy" id="698492"/>
    <lineage>
        <taxon>Eukaryota</taxon>
        <taxon>Fungi</taxon>
        <taxon>Dikarya</taxon>
        <taxon>Ascomycota</taxon>
        <taxon>Taphrinomycotina</taxon>
        <taxon>Taphrinomycotina incertae sedis</taxon>
        <taxon>Saitoella</taxon>
    </lineage>
</organism>
<evidence type="ECO:0000256" key="1">
    <source>
        <dbReference type="ARBA" id="ARBA00003035"/>
    </source>
</evidence>
<dbReference type="InterPro" id="IPR028217">
    <property type="entry name" value="Rsa3_C"/>
</dbReference>
<comment type="function">
    <text evidence="1">Required for efficient biogenesis of the 60S ribosomal subunit.</text>
</comment>
<reference evidence="10 11" key="1">
    <citation type="journal article" date="2011" name="J. Gen. Appl. Microbiol.">
        <title>Draft genome sequencing of the enigmatic yeast Saitoella complicata.</title>
        <authorList>
            <person name="Nishida H."/>
            <person name="Hamamoto M."/>
            <person name="Sugiyama J."/>
        </authorList>
    </citation>
    <scope>NUCLEOTIDE SEQUENCE [LARGE SCALE GENOMIC DNA]</scope>
    <source>
        <strain evidence="10 11">NRRL Y-17804</strain>
    </source>
</reference>